<protein>
    <submittedName>
        <fullName evidence="1">Transcriptional regulator domain-containing protein</fullName>
    </submittedName>
</protein>
<dbReference type="AlphaFoldDB" id="A0A6S6UCB1"/>
<dbReference type="EMBL" id="CACVAT010000526">
    <property type="protein sequence ID" value="CAA6829428.1"/>
    <property type="molecule type" value="Genomic_DNA"/>
</dbReference>
<dbReference type="Gene3D" id="3.30.450.40">
    <property type="match status" value="1"/>
</dbReference>
<accession>A0A6S6UCB1</accession>
<name>A0A6S6UCB1_9GAMM</name>
<sequence length="391" mass="43585">MIPARANDALIQRRQSIDRQWQRFVSGRDNVRKQPVEEAISSSWKRCAPHLSVDNVVPADDDYEANHRWKESPLRLAARQEREKLSQLAKEGSLVAAIADPQGHLLWTYASQHMRKRAESVNFIAGGHWGERTAGTNAVGLSLAIRKPSTVFSSEHYLPFVHDWVCYASPIIHPQSGELLGVLDISTTWNQHTPLGQSAVCELARSIAGRLPEKQPQAELEIFALGSPKVVFRGKVQHVSQRQLEILCLLALNPQGLSLDAFHAALYGDAKVSPSTLKAELSHLRRMLDGQIGSRPYRLMVPVWGDFIQIWQALRLSNTDEALGLYRGAFLSQSVSPELVEWHHCVEAVMGKLMNSCDDFSVLLKTMCQGSVGSALVRERLAELIPDKISI</sequence>
<reference evidence="1" key="1">
    <citation type="submission" date="2020-01" db="EMBL/GenBank/DDBJ databases">
        <authorList>
            <person name="Meier V. D."/>
            <person name="Meier V D."/>
        </authorList>
    </citation>
    <scope>NUCLEOTIDE SEQUENCE</scope>
    <source>
        <strain evidence="1">HLG_WM_MAG_09</strain>
    </source>
</reference>
<gene>
    <name evidence="1" type="ORF">HELGO_WM22485</name>
</gene>
<dbReference type="InterPro" id="IPR029016">
    <property type="entry name" value="GAF-like_dom_sf"/>
</dbReference>
<organism evidence="1">
    <name type="scientific">uncultured Thiotrichaceae bacterium</name>
    <dbReference type="NCBI Taxonomy" id="298394"/>
    <lineage>
        <taxon>Bacteria</taxon>
        <taxon>Pseudomonadati</taxon>
        <taxon>Pseudomonadota</taxon>
        <taxon>Gammaproteobacteria</taxon>
        <taxon>Thiotrichales</taxon>
        <taxon>Thiotrichaceae</taxon>
        <taxon>environmental samples</taxon>
    </lineage>
</organism>
<evidence type="ECO:0000313" key="1">
    <source>
        <dbReference type="EMBL" id="CAA6829428.1"/>
    </source>
</evidence>
<proteinExistence type="predicted"/>